<evidence type="ECO:0000313" key="1">
    <source>
        <dbReference type="EMBL" id="KAJ7025713.1"/>
    </source>
</evidence>
<dbReference type="AlphaFoldDB" id="A0AAD6SEU2"/>
<dbReference type="EMBL" id="JARJCM010000149">
    <property type="protein sequence ID" value="KAJ7025713.1"/>
    <property type="molecule type" value="Genomic_DNA"/>
</dbReference>
<accession>A0AAD6SEU2</accession>
<proteinExistence type="predicted"/>
<organism evidence="1 2">
    <name type="scientific">Mycena alexandri</name>
    <dbReference type="NCBI Taxonomy" id="1745969"/>
    <lineage>
        <taxon>Eukaryota</taxon>
        <taxon>Fungi</taxon>
        <taxon>Dikarya</taxon>
        <taxon>Basidiomycota</taxon>
        <taxon>Agaricomycotina</taxon>
        <taxon>Agaricomycetes</taxon>
        <taxon>Agaricomycetidae</taxon>
        <taxon>Agaricales</taxon>
        <taxon>Marasmiineae</taxon>
        <taxon>Mycenaceae</taxon>
        <taxon>Mycena</taxon>
    </lineage>
</organism>
<evidence type="ECO:0000313" key="2">
    <source>
        <dbReference type="Proteomes" id="UP001218188"/>
    </source>
</evidence>
<comment type="caution">
    <text evidence="1">The sequence shown here is derived from an EMBL/GenBank/DDBJ whole genome shotgun (WGS) entry which is preliminary data.</text>
</comment>
<dbReference type="Proteomes" id="UP001218188">
    <property type="component" value="Unassembled WGS sequence"/>
</dbReference>
<keyword evidence="2" id="KW-1185">Reference proteome</keyword>
<protein>
    <submittedName>
        <fullName evidence="1">Uncharacterized protein</fullName>
    </submittedName>
</protein>
<reference evidence="1" key="1">
    <citation type="submission" date="2023-03" db="EMBL/GenBank/DDBJ databases">
        <title>Massive genome expansion in bonnet fungi (Mycena s.s.) driven by repeated elements and novel gene families across ecological guilds.</title>
        <authorList>
            <consortium name="Lawrence Berkeley National Laboratory"/>
            <person name="Harder C.B."/>
            <person name="Miyauchi S."/>
            <person name="Viragh M."/>
            <person name="Kuo A."/>
            <person name="Thoen E."/>
            <person name="Andreopoulos B."/>
            <person name="Lu D."/>
            <person name="Skrede I."/>
            <person name="Drula E."/>
            <person name="Henrissat B."/>
            <person name="Morin E."/>
            <person name="Kohler A."/>
            <person name="Barry K."/>
            <person name="LaButti K."/>
            <person name="Morin E."/>
            <person name="Salamov A."/>
            <person name="Lipzen A."/>
            <person name="Mereny Z."/>
            <person name="Hegedus B."/>
            <person name="Baldrian P."/>
            <person name="Stursova M."/>
            <person name="Weitz H."/>
            <person name="Taylor A."/>
            <person name="Grigoriev I.V."/>
            <person name="Nagy L.G."/>
            <person name="Martin F."/>
            <person name="Kauserud H."/>
        </authorList>
    </citation>
    <scope>NUCLEOTIDE SEQUENCE</scope>
    <source>
        <strain evidence="1">CBHHK200</strain>
    </source>
</reference>
<gene>
    <name evidence="1" type="ORF">C8F04DRAFT_1268852</name>
</gene>
<name>A0AAD6SEU2_9AGAR</name>
<sequence length="225" mass="24622">MRSSPLASQPPYGPLAMNEIGSAYPAVSPSLTTEETLTLEPQTVTLTLAVSPPFNDTAQGSCTAAPGPLDLATKPPAAAPPPIRKTMLQGLAPHLFPTLLIVDPILKRRAEGVCARRRALNDERLARAQEIAGMESVLDPLVKKLAQLEVLCAQARVQLGAKFAEIEAEYEESMELAREMVRAFKDRLLELVEENIADLRLRMVPRIDTVPVRINPNSVSYWHNP</sequence>